<dbReference type="Proteomes" id="UP000317909">
    <property type="component" value="Chromosome"/>
</dbReference>
<keyword evidence="1" id="KW-0812">Transmembrane</keyword>
<feature type="transmembrane region" description="Helical" evidence="1">
    <location>
        <begin position="198"/>
        <end position="220"/>
    </location>
</feature>
<feature type="transmembrane region" description="Helical" evidence="1">
    <location>
        <begin position="7"/>
        <end position="27"/>
    </location>
</feature>
<evidence type="ECO:0000256" key="1">
    <source>
        <dbReference type="SAM" id="Phobius"/>
    </source>
</evidence>
<evidence type="ECO:0000313" key="3">
    <source>
        <dbReference type="Proteomes" id="UP000317909"/>
    </source>
</evidence>
<dbReference type="OrthoDB" id="280822at2"/>
<name>A0A517TWX6_9BACT</name>
<keyword evidence="3" id="KW-1185">Reference proteome</keyword>
<feature type="transmembrane region" description="Helical" evidence="1">
    <location>
        <begin position="132"/>
        <end position="153"/>
    </location>
</feature>
<keyword evidence="1" id="KW-1133">Transmembrane helix</keyword>
<dbReference type="KEGG" id="llh:I41_20590"/>
<accession>A0A517TWX6</accession>
<dbReference type="RefSeq" id="WP_145432397.1">
    <property type="nucleotide sequence ID" value="NZ_CP036339.1"/>
</dbReference>
<feature type="transmembrane region" description="Helical" evidence="1">
    <location>
        <begin position="232"/>
        <end position="254"/>
    </location>
</feature>
<proteinExistence type="predicted"/>
<sequence length="260" mass="27551">MTLLTEFLLRLSFGMAAGMAIVPPRLVTSGYYRNHLYVTLGLSALAALLSRVAAPAAFWWALATAVLSYVGSVCWLYEKRRAGVAALVAVAVAAVIGALAITQRGADMDQTAAATRAASPELAETLRLFQPITSGLLLGTTMAAMLLGHWYLNAPGMELAPLRRLLVAMASAVALQATLCGVGLALNAAHHDLTTQEWIFISLRWSFGLLGLPVLIWMAWKTLEIPNTQSATGILYVAAICVLAGETVSLPLSAESVFPV</sequence>
<feature type="transmembrane region" description="Helical" evidence="1">
    <location>
        <begin position="165"/>
        <end position="186"/>
    </location>
</feature>
<reference evidence="2 3" key="1">
    <citation type="submission" date="2019-02" db="EMBL/GenBank/DDBJ databases">
        <title>Deep-cultivation of Planctomycetes and their phenomic and genomic characterization uncovers novel biology.</title>
        <authorList>
            <person name="Wiegand S."/>
            <person name="Jogler M."/>
            <person name="Boedeker C."/>
            <person name="Pinto D."/>
            <person name="Vollmers J."/>
            <person name="Rivas-Marin E."/>
            <person name="Kohn T."/>
            <person name="Peeters S.H."/>
            <person name="Heuer A."/>
            <person name="Rast P."/>
            <person name="Oberbeckmann S."/>
            <person name="Bunk B."/>
            <person name="Jeske O."/>
            <person name="Meyerdierks A."/>
            <person name="Storesund J.E."/>
            <person name="Kallscheuer N."/>
            <person name="Luecker S."/>
            <person name="Lage O.M."/>
            <person name="Pohl T."/>
            <person name="Merkel B.J."/>
            <person name="Hornburger P."/>
            <person name="Mueller R.-W."/>
            <person name="Bruemmer F."/>
            <person name="Labrenz M."/>
            <person name="Spormann A.M."/>
            <person name="Op den Camp H."/>
            <person name="Overmann J."/>
            <person name="Amann R."/>
            <person name="Jetten M.S.M."/>
            <person name="Mascher T."/>
            <person name="Medema M.H."/>
            <person name="Devos D.P."/>
            <person name="Kaster A.-K."/>
            <person name="Ovreas L."/>
            <person name="Rohde M."/>
            <person name="Galperin M.Y."/>
            <person name="Jogler C."/>
        </authorList>
    </citation>
    <scope>NUCLEOTIDE SEQUENCE [LARGE SCALE GENOMIC DNA]</scope>
    <source>
        <strain evidence="2 3">I41</strain>
    </source>
</reference>
<keyword evidence="1" id="KW-0472">Membrane</keyword>
<organism evidence="2 3">
    <name type="scientific">Lacipirellula limnantheis</name>
    <dbReference type="NCBI Taxonomy" id="2528024"/>
    <lineage>
        <taxon>Bacteria</taxon>
        <taxon>Pseudomonadati</taxon>
        <taxon>Planctomycetota</taxon>
        <taxon>Planctomycetia</taxon>
        <taxon>Pirellulales</taxon>
        <taxon>Lacipirellulaceae</taxon>
        <taxon>Lacipirellula</taxon>
    </lineage>
</organism>
<protein>
    <submittedName>
        <fullName evidence="2">Uncharacterized protein</fullName>
    </submittedName>
</protein>
<dbReference type="EMBL" id="CP036339">
    <property type="protein sequence ID" value="QDT72874.1"/>
    <property type="molecule type" value="Genomic_DNA"/>
</dbReference>
<gene>
    <name evidence="2" type="ORF">I41_20590</name>
</gene>
<feature type="transmembrane region" description="Helical" evidence="1">
    <location>
        <begin position="58"/>
        <end position="77"/>
    </location>
</feature>
<feature type="transmembrane region" description="Helical" evidence="1">
    <location>
        <begin position="84"/>
        <end position="101"/>
    </location>
</feature>
<dbReference type="AlphaFoldDB" id="A0A517TWX6"/>
<evidence type="ECO:0000313" key="2">
    <source>
        <dbReference type="EMBL" id="QDT72874.1"/>
    </source>
</evidence>